<comment type="similarity">
    <text evidence="2">Belongs to the NAD(P)-dependent epimerase/dehydratase family. Dihydroflavonol-4-reductase subfamily.</text>
</comment>
<dbReference type="Pfam" id="PF01370">
    <property type="entry name" value="Epimerase"/>
    <property type="match status" value="1"/>
</dbReference>
<name>A0AAV9NYP6_9PEZI</name>
<dbReference type="InterPro" id="IPR001509">
    <property type="entry name" value="Epimerase_deHydtase"/>
</dbReference>
<keyword evidence="1" id="KW-0560">Oxidoreductase</keyword>
<dbReference type="InterPro" id="IPR050425">
    <property type="entry name" value="NAD(P)_dehydrat-like"/>
</dbReference>
<dbReference type="Proteomes" id="UP001337655">
    <property type="component" value="Unassembled WGS sequence"/>
</dbReference>
<accession>A0AAV9NYP6</accession>
<dbReference type="GO" id="GO:0016616">
    <property type="term" value="F:oxidoreductase activity, acting on the CH-OH group of donors, NAD or NADP as acceptor"/>
    <property type="evidence" value="ECO:0007669"/>
    <property type="project" value="TreeGrafter"/>
</dbReference>
<evidence type="ECO:0000313" key="5">
    <source>
        <dbReference type="Proteomes" id="UP001337655"/>
    </source>
</evidence>
<reference evidence="4 5" key="1">
    <citation type="submission" date="2023-08" db="EMBL/GenBank/DDBJ databases">
        <title>Black Yeasts Isolated from many extreme environments.</title>
        <authorList>
            <person name="Coleine C."/>
            <person name="Stajich J.E."/>
            <person name="Selbmann L."/>
        </authorList>
    </citation>
    <scope>NUCLEOTIDE SEQUENCE [LARGE SCALE GENOMIC DNA]</scope>
    <source>
        <strain evidence="4 5">CCFEE 5935</strain>
    </source>
</reference>
<organism evidence="4 5">
    <name type="scientific">Saxophila tyrrhenica</name>
    <dbReference type="NCBI Taxonomy" id="1690608"/>
    <lineage>
        <taxon>Eukaryota</taxon>
        <taxon>Fungi</taxon>
        <taxon>Dikarya</taxon>
        <taxon>Ascomycota</taxon>
        <taxon>Pezizomycotina</taxon>
        <taxon>Dothideomycetes</taxon>
        <taxon>Dothideomycetidae</taxon>
        <taxon>Mycosphaerellales</taxon>
        <taxon>Extremaceae</taxon>
        <taxon>Saxophila</taxon>
    </lineage>
</organism>
<proteinExistence type="inferred from homology"/>
<dbReference type="SUPFAM" id="SSF51735">
    <property type="entry name" value="NAD(P)-binding Rossmann-fold domains"/>
    <property type="match status" value="1"/>
</dbReference>
<keyword evidence="5" id="KW-1185">Reference proteome</keyword>
<dbReference type="RefSeq" id="XP_064655359.1">
    <property type="nucleotide sequence ID" value="XM_064806542.1"/>
</dbReference>
<dbReference type="EMBL" id="JAVRRT010000017">
    <property type="protein sequence ID" value="KAK5165216.1"/>
    <property type="molecule type" value="Genomic_DNA"/>
</dbReference>
<dbReference type="InterPro" id="IPR036291">
    <property type="entry name" value="NAD(P)-bd_dom_sf"/>
</dbReference>
<sequence length="324" mass="35285">MLKELVLVTGTTGHLGFRTLVFTLQHGFKARVPLRKLEQADKLKATASLKPFLDDVEFVHVPDITSDGAYGENIQGVDYVIHVASPVYSAFGAGETDWKKLMYEPAEKGVLNILKAASKEPRVKRVVITSSIIVIEPKNGAERAGPHDIKPLPSPQKLASAPNAPAAYVLSKTLAHVRSTEYIAQHNPHYALICILPGYIQGPNELYTSAEQMRDPSRLGSNEGTMLTALGLAPGAEKVRHLDNILTVGNGGMSTPWRDVVGLVMELFPEEVERGVLRPGTLDEEVVGDAVDLRGSEEKVGFEFGGMEKWVPGLVGQYLELLKE</sequence>
<dbReference type="GeneID" id="89930646"/>
<gene>
    <name evidence="4" type="ORF">LTR77_009314</name>
</gene>
<dbReference type="Gene3D" id="3.40.50.720">
    <property type="entry name" value="NAD(P)-binding Rossmann-like Domain"/>
    <property type="match status" value="1"/>
</dbReference>
<evidence type="ECO:0000313" key="4">
    <source>
        <dbReference type="EMBL" id="KAK5165216.1"/>
    </source>
</evidence>
<feature type="domain" description="NAD-dependent epimerase/dehydratase" evidence="3">
    <location>
        <begin position="6"/>
        <end position="190"/>
    </location>
</feature>
<comment type="caution">
    <text evidence="4">The sequence shown here is derived from an EMBL/GenBank/DDBJ whole genome shotgun (WGS) entry which is preliminary data.</text>
</comment>
<protein>
    <recommendedName>
        <fullName evidence="3">NAD-dependent epimerase/dehydratase domain-containing protein</fullName>
    </recommendedName>
</protein>
<evidence type="ECO:0000256" key="1">
    <source>
        <dbReference type="ARBA" id="ARBA00023002"/>
    </source>
</evidence>
<dbReference type="AlphaFoldDB" id="A0AAV9NYP6"/>
<evidence type="ECO:0000256" key="2">
    <source>
        <dbReference type="ARBA" id="ARBA00023445"/>
    </source>
</evidence>
<evidence type="ECO:0000259" key="3">
    <source>
        <dbReference type="Pfam" id="PF01370"/>
    </source>
</evidence>
<dbReference type="PANTHER" id="PTHR10366">
    <property type="entry name" value="NAD DEPENDENT EPIMERASE/DEHYDRATASE"/>
    <property type="match status" value="1"/>
</dbReference>
<dbReference type="PANTHER" id="PTHR10366:SF564">
    <property type="entry name" value="STEROL-4-ALPHA-CARBOXYLATE 3-DEHYDROGENASE, DECARBOXYLATING"/>
    <property type="match status" value="1"/>
</dbReference>